<gene>
    <name evidence="1" type="ORF">METZ01_LOCUS333155</name>
</gene>
<dbReference type="Gene3D" id="6.10.280.50">
    <property type="match status" value="1"/>
</dbReference>
<protein>
    <recommendedName>
        <fullName evidence="2">DUF465 domain-containing protein</fullName>
    </recommendedName>
</protein>
<dbReference type="AlphaFoldDB" id="A0A382Q7U0"/>
<organism evidence="1">
    <name type="scientific">marine metagenome</name>
    <dbReference type="NCBI Taxonomy" id="408172"/>
    <lineage>
        <taxon>unclassified sequences</taxon>
        <taxon>metagenomes</taxon>
        <taxon>ecological metagenomes</taxon>
    </lineage>
</organism>
<proteinExistence type="predicted"/>
<dbReference type="InterPro" id="IPR038444">
    <property type="entry name" value="DUF465_sf"/>
</dbReference>
<reference evidence="1" key="1">
    <citation type="submission" date="2018-05" db="EMBL/GenBank/DDBJ databases">
        <authorList>
            <person name="Lanie J.A."/>
            <person name="Ng W.-L."/>
            <person name="Kazmierczak K.M."/>
            <person name="Andrzejewski T.M."/>
            <person name="Davidsen T.M."/>
            <person name="Wayne K.J."/>
            <person name="Tettelin H."/>
            <person name="Glass J.I."/>
            <person name="Rusch D."/>
            <person name="Podicherti R."/>
            <person name="Tsui H.-C.T."/>
            <person name="Winkler M.E."/>
        </authorList>
    </citation>
    <scope>NUCLEOTIDE SEQUENCE</scope>
</reference>
<sequence length="64" mass="7829">MKASKKLKKLKEEHTYLKTKIDQLEKLRDQDRSSNTWQIIRTLKKEKLLYKDRINRENLTAITR</sequence>
<evidence type="ECO:0008006" key="2">
    <source>
        <dbReference type="Google" id="ProtNLM"/>
    </source>
</evidence>
<name>A0A382Q7U0_9ZZZZ</name>
<accession>A0A382Q7U0</accession>
<evidence type="ECO:0000313" key="1">
    <source>
        <dbReference type="EMBL" id="SVC80301.1"/>
    </source>
</evidence>
<dbReference type="EMBL" id="UINC01111813">
    <property type="protein sequence ID" value="SVC80301.1"/>
    <property type="molecule type" value="Genomic_DNA"/>
</dbReference>